<sequence length="943" mass="95657">MPNITGTSAADRLIGTNDADLIYGLEGDDVLIGGAGFDRLIGGPGADQLIGGDGGAEADYSGSGAAVNINLVATKMGTGTGGDAQGDTLTGIQKIIGSAFNDILTGDAGFTFEGGAGDDVYIVPVSTVIIEAQNGGNDEIRTTNASYSIFVKNNIERLTYIGTANAHLTGNALDNVITGSSGDDQLDGANGADHIVGGAGTDTVNYGSSPVGITLNFKTGVHSGYAAGDTFNGIEIFAGSNFPNTFISGSEASTFSGGGGGGTVDYSGSPAAIDVNLVATKMGTGTGGDAEGDKFYRINKVIGSAFNDTLTGDAGFIFEGGAGDDVYIVPVSTVIIEAQNGGNDEIRTTNASYSIFVKNNIERLTYIGTANAHLTGNALDNVIMGGPGSDQLYGYAGDDVLIGSGGGDQIDGGEGFDAVSYINSNYGVAVDLASNTLSGGHAAGDVLRGIESITGSQHADVLTGNSGKNHLEGYGGNDVLDGKDGNDTLVGGAGADILNGGDGFDTASYATSSMAIMFNFHSEASTGDAAGDIFYSIEKFVGSKFNDTFYATNTGDNFDGGDGTDTIIYANSLSAVTVNLLNGVNTGGDASGDVLTSIERVIGSTFADHLTSSKSGQFLQGEMGDDTYVVDARFVTITEAVNNGLDTVRTSLSSYALPSNVEILTFTGSGNFMGTGNSMDNVLNGGSGNDTLRGGEGMDILNGGTGIDIASYSDALSGVTINMTDGNHAGDATGDSFIDIEGVKGSNHDDTFIGGSGLFQFSGGAGNDTYIVNATESFIIELADNGIDVVQTSLANYRLPMHVENLLYTGNASFTGTGNDGDNIIVGGNLNDVLSGGAGIDTLFGGAGSDTFVFHSIVDSPSLFAIDAIQDFSNIQKDRIDITALSLSSFIGTNSFSSTAGEVRFEAADNATILSGDVDGDSLADFQILLAGTILISENDLLL</sequence>
<proteinExistence type="predicted"/>
<dbReference type="RefSeq" id="WP_137083862.1">
    <property type="nucleotide sequence ID" value="NZ_CP039907.1"/>
</dbReference>
<dbReference type="GO" id="GO:0005576">
    <property type="term" value="C:extracellular region"/>
    <property type="evidence" value="ECO:0007669"/>
    <property type="project" value="UniProtKB-SubCell"/>
</dbReference>
<evidence type="ECO:0000256" key="2">
    <source>
        <dbReference type="ARBA" id="ARBA00004613"/>
    </source>
</evidence>
<evidence type="ECO:0000313" key="8">
    <source>
        <dbReference type="EMBL" id="QCL99279.1"/>
    </source>
</evidence>
<evidence type="ECO:0000256" key="6">
    <source>
        <dbReference type="ARBA" id="ARBA00023026"/>
    </source>
</evidence>
<dbReference type="GO" id="GO:0090729">
    <property type="term" value="F:toxin activity"/>
    <property type="evidence" value="ECO:0007669"/>
    <property type="project" value="UniProtKB-KW"/>
</dbReference>
<dbReference type="PRINTS" id="PR01488">
    <property type="entry name" value="RTXTOXINA"/>
</dbReference>
<accession>A0AAE6BKN9</accession>
<evidence type="ECO:0000256" key="1">
    <source>
        <dbReference type="ARBA" id="ARBA00004370"/>
    </source>
</evidence>
<evidence type="ECO:0000256" key="7">
    <source>
        <dbReference type="ARBA" id="ARBA00023136"/>
    </source>
</evidence>
<evidence type="ECO:0000256" key="4">
    <source>
        <dbReference type="ARBA" id="ARBA00022656"/>
    </source>
</evidence>
<dbReference type="PRINTS" id="PR00313">
    <property type="entry name" value="CABNDNGRPT"/>
</dbReference>
<evidence type="ECO:0000256" key="5">
    <source>
        <dbReference type="ARBA" id="ARBA00022737"/>
    </source>
</evidence>
<keyword evidence="5" id="KW-0677">Repeat</keyword>
<dbReference type="PROSITE" id="PS00330">
    <property type="entry name" value="HEMOLYSIN_CALCIUM"/>
    <property type="match status" value="7"/>
</dbReference>
<keyword evidence="6" id="KW-0843">Virulence</keyword>
<dbReference type="InterPro" id="IPR003995">
    <property type="entry name" value="RTX_toxin_determinant-A"/>
</dbReference>
<dbReference type="Proteomes" id="UP000298646">
    <property type="component" value="Chromosome circular"/>
</dbReference>
<dbReference type="InterPro" id="IPR018511">
    <property type="entry name" value="Hemolysin-typ_Ca-bd_CS"/>
</dbReference>
<evidence type="ECO:0000313" key="9">
    <source>
        <dbReference type="Proteomes" id="UP000298646"/>
    </source>
</evidence>
<dbReference type="Gene3D" id="2.150.10.10">
    <property type="entry name" value="Serralysin-like metalloprotease, C-terminal"/>
    <property type="match status" value="8"/>
</dbReference>
<gene>
    <name evidence="8" type="ORF">CFBP6624_03410</name>
</gene>
<dbReference type="InterPro" id="IPR050557">
    <property type="entry name" value="RTX_toxin/Mannuronan_C5-epim"/>
</dbReference>
<dbReference type="PANTHER" id="PTHR38340">
    <property type="entry name" value="S-LAYER PROTEIN"/>
    <property type="match status" value="1"/>
</dbReference>
<dbReference type="InterPro" id="IPR001343">
    <property type="entry name" value="Hemolysn_Ca-bd"/>
</dbReference>
<dbReference type="SUPFAM" id="SSF51120">
    <property type="entry name" value="beta-Roll"/>
    <property type="match status" value="7"/>
</dbReference>
<evidence type="ECO:0000256" key="3">
    <source>
        <dbReference type="ARBA" id="ARBA00022525"/>
    </source>
</evidence>
<protein>
    <submittedName>
        <fullName evidence="8">Calcium-binding protein</fullName>
    </submittedName>
</protein>
<name>A0AAE6BKN9_AGRTU</name>
<keyword evidence="4" id="KW-0800">Toxin</keyword>
<dbReference type="GO" id="GO:0005509">
    <property type="term" value="F:calcium ion binding"/>
    <property type="evidence" value="ECO:0007669"/>
    <property type="project" value="InterPro"/>
</dbReference>
<reference evidence="8 9" key="1">
    <citation type="submission" date="2019-04" db="EMBL/GenBank/DDBJ databases">
        <title>Complete genome sequence of Agrobacterium tumefaciens CFBP6624.</title>
        <authorList>
            <person name="Haryono M."/>
            <person name="Lin Y.-C."/>
            <person name="Lai E.-M."/>
            <person name="Kuo C.-H."/>
        </authorList>
    </citation>
    <scope>NUCLEOTIDE SEQUENCE [LARGE SCALE GENOMIC DNA]</scope>
    <source>
        <strain evidence="8 9">CFBP6624</strain>
    </source>
</reference>
<keyword evidence="3" id="KW-0964">Secreted</keyword>
<dbReference type="GO" id="GO:0016020">
    <property type="term" value="C:membrane"/>
    <property type="evidence" value="ECO:0007669"/>
    <property type="project" value="UniProtKB-SubCell"/>
</dbReference>
<dbReference type="AlphaFoldDB" id="A0AAE6BKN9"/>
<keyword evidence="7" id="KW-0472">Membrane</keyword>
<organism evidence="8 9">
    <name type="scientific">Agrobacterium tumefaciens</name>
    <dbReference type="NCBI Taxonomy" id="358"/>
    <lineage>
        <taxon>Bacteria</taxon>
        <taxon>Pseudomonadati</taxon>
        <taxon>Pseudomonadota</taxon>
        <taxon>Alphaproteobacteria</taxon>
        <taxon>Hyphomicrobiales</taxon>
        <taxon>Rhizobiaceae</taxon>
        <taxon>Rhizobium/Agrobacterium group</taxon>
        <taxon>Agrobacterium</taxon>
        <taxon>Agrobacterium tumefaciens complex</taxon>
    </lineage>
</organism>
<comment type="subcellular location">
    <subcellularLocation>
        <location evidence="1">Membrane</location>
    </subcellularLocation>
    <subcellularLocation>
        <location evidence="2">Secreted</location>
    </subcellularLocation>
</comment>
<dbReference type="Pfam" id="PF00353">
    <property type="entry name" value="HemolysinCabind"/>
    <property type="match status" value="9"/>
</dbReference>
<dbReference type="PANTHER" id="PTHR38340:SF1">
    <property type="entry name" value="S-LAYER PROTEIN"/>
    <property type="match status" value="1"/>
</dbReference>
<dbReference type="InterPro" id="IPR011049">
    <property type="entry name" value="Serralysin-like_metalloprot_C"/>
</dbReference>
<dbReference type="EMBL" id="CP039907">
    <property type="protein sequence ID" value="QCL99279.1"/>
    <property type="molecule type" value="Genomic_DNA"/>
</dbReference>